<evidence type="ECO:0000256" key="1">
    <source>
        <dbReference type="ARBA" id="ARBA00005199"/>
    </source>
</evidence>
<accession>A0ABS5T7D8</accession>
<dbReference type="Pfam" id="PF02358">
    <property type="entry name" value="Trehalose_PPase"/>
    <property type="match status" value="1"/>
</dbReference>
<comment type="pathway">
    <text evidence="1 5">Glycan biosynthesis; trehalose biosynthesis.</text>
</comment>
<keyword evidence="4 5" id="KW-0378">Hydrolase</keyword>
<evidence type="ECO:0000256" key="2">
    <source>
        <dbReference type="ARBA" id="ARBA00008770"/>
    </source>
</evidence>
<comment type="cofactor">
    <cofactor evidence="5">
        <name>Mg(2+)</name>
        <dbReference type="ChEBI" id="CHEBI:18420"/>
    </cofactor>
</comment>
<dbReference type="InterPro" id="IPR036412">
    <property type="entry name" value="HAD-like_sf"/>
</dbReference>
<dbReference type="PANTHER" id="PTHR43768">
    <property type="entry name" value="TREHALOSE 6-PHOSPHATE PHOSPHATASE"/>
    <property type="match status" value="1"/>
</dbReference>
<dbReference type="EC" id="3.1.3.12" evidence="5"/>
<evidence type="ECO:0000313" key="7">
    <source>
        <dbReference type="Proteomes" id="UP000786875"/>
    </source>
</evidence>
<dbReference type="NCBIfam" id="TIGR01484">
    <property type="entry name" value="HAD-SF-IIB"/>
    <property type="match status" value="1"/>
</dbReference>
<keyword evidence="5" id="KW-0460">Magnesium</keyword>
<dbReference type="InterPro" id="IPR003337">
    <property type="entry name" value="Trehalose_PPase"/>
</dbReference>
<name>A0ABS5T7D8_9GAMM</name>
<dbReference type="InterPro" id="IPR023214">
    <property type="entry name" value="HAD_sf"/>
</dbReference>
<dbReference type="Gene3D" id="3.30.70.1020">
    <property type="entry name" value="Trehalose-6-phosphate phosphatase related protein, domain 2"/>
    <property type="match status" value="1"/>
</dbReference>
<keyword evidence="7" id="KW-1185">Reference proteome</keyword>
<comment type="similarity">
    <text evidence="2 5">Belongs to the trehalose phosphatase family.</text>
</comment>
<evidence type="ECO:0000256" key="4">
    <source>
        <dbReference type="ARBA" id="ARBA00022801"/>
    </source>
</evidence>
<evidence type="ECO:0000256" key="3">
    <source>
        <dbReference type="ARBA" id="ARBA00022723"/>
    </source>
</evidence>
<comment type="caution">
    <text evidence="6">The sequence shown here is derived from an EMBL/GenBank/DDBJ whole genome shotgun (WGS) entry which is preliminary data.</text>
</comment>
<dbReference type="SUPFAM" id="SSF56784">
    <property type="entry name" value="HAD-like"/>
    <property type="match status" value="1"/>
</dbReference>
<comment type="function">
    <text evidence="5">Removes the phosphate from trehalose 6-phosphate to produce free trehalose.</text>
</comment>
<gene>
    <name evidence="6" type="primary">otsB</name>
    <name evidence="6" type="ORF">HGT73_12825</name>
</gene>
<dbReference type="GO" id="GO:0004805">
    <property type="term" value="F:trehalose-phosphatase activity"/>
    <property type="evidence" value="ECO:0007669"/>
    <property type="project" value="UniProtKB-EC"/>
</dbReference>
<reference evidence="6 7" key="1">
    <citation type="submission" date="2020-04" db="EMBL/GenBank/DDBJ databases">
        <title>Genome sequencing of Rosenbergiella species.</title>
        <authorList>
            <person name="Alvarez-Perez S."/>
            <person name="Lievens B."/>
        </authorList>
    </citation>
    <scope>NUCLEOTIDE SEQUENCE [LARGE SCALE GENOMIC DNA]</scope>
    <source>
        <strain evidence="6 7">CdVSA20.1</strain>
    </source>
</reference>
<dbReference type="InterPro" id="IPR044651">
    <property type="entry name" value="OTSB-like"/>
</dbReference>
<dbReference type="CDD" id="cd01627">
    <property type="entry name" value="HAD_TPP"/>
    <property type="match status" value="1"/>
</dbReference>
<evidence type="ECO:0000313" key="6">
    <source>
        <dbReference type="EMBL" id="MBT0728241.1"/>
    </source>
</evidence>
<dbReference type="NCBIfam" id="TIGR00685">
    <property type="entry name" value="T6PP"/>
    <property type="match status" value="1"/>
</dbReference>
<keyword evidence="3 5" id="KW-0479">Metal-binding</keyword>
<organism evidence="6 7">
    <name type="scientific">Rosenbergiella australiborealis</name>
    <dbReference type="NCBI Taxonomy" id="1544696"/>
    <lineage>
        <taxon>Bacteria</taxon>
        <taxon>Pseudomonadati</taxon>
        <taxon>Pseudomonadota</taxon>
        <taxon>Gammaproteobacteria</taxon>
        <taxon>Enterobacterales</taxon>
        <taxon>Erwiniaceae</taxon>
        <taxon>Rosenbergiella</taxon>
    </lineage>
</organism>
<dbReference type="RefSeq" id="WP_214215636.1">
    <property type="nucleotide sequence ID" value="NZ_JABBFO010000014.1"/>
</dbReference>
<evidence type="ECO:0000256" key="5">
    <source>
        <dbReference type="RuleBase" id="RU361117"/>
    </source>
</evidence>
<comment type="catalytic activity">
    <reaction evidence="5">
        <text>alpha,alpha-trehalose 6-phosphate + H2O = alpha,alpha-trehalose + phosphate</text>
        <dbReference type="Rhea" id="RHEA:23420"/>
        <dbReference type="ChEBI" id="CHEBI:15377"/>
        <dbReference type="ChEBI" id="CHEBI:16551"/>
        <dbReference type="ChEBI" id="CHEBI:43474"/>
        <dbReference type="ChEBI" id="CHEBI:58429"/>
        <dbReference type="EC" id="3.1.3.12"/>
    </reaction>
</comment>
<dbReference type="PANTHER" id="PTHR43768:SF3">
    <property type="entry name" value="TREHALOSE 6-PHOSPHATE PHOSPHATASE"/>
    <property type="match status" value="1"/>
</dbReference>
<dbReference type="EMBL" id="JABBFO010000014">
    <property type="protein sequence ID" value="MBT0728241.1"/>
    <property type="molecule type" value="Genomic_DNA"/>
</dbReference>
<protein>
    <recommendedName>
        <fullName evidence="5">Trehalose 6-phosphate phosphatase</fullName>
        <ecNumber evidence="5">3.1.3.12</ecNumber>
    </recommendedName>
</protein>
<proteinExistence type="inferred from homology"/>
<dbReference type="Proteomes" id="UP000786875">
    <property type="component" value="Unassembled WGS sequence"/>
</dbReference>
<dbReference type="InterPro" id="IPR006379">
    <property type="entry name" value="HAD-SF_hydro_IIB"/>
</dbReference>
<sequence>MMSKPQHDGQQTDYAFFFDIDGTLAPLQDMPDAVQIPATVIEQLIDLSKLSDGAVAFVSGRPLNQIDHLTQPLRGAAAGTHGAEIRTLDGQHLGASADTQQLRAIEQQLALHTDSMDGVWIEKKGVAFAVHYRQAPTAQQVLHQIVQRIVDGYPAFTVQAGKCVWEIKPRGYDKGKAINYLMMTPPFIGRIPVFIGDDVTDEAGFHIVNQQQGISIKIGAGDSEATHRFAEVEQLYRWIGNLLNNKITLQTMRSV</sequence>
<dbReference type="Gene3D" id="3.40.50.1000">
    <property type="entry name" value="HAD superfamily/HAD-like"/>
    <property type="match status" value="1"/>
</dbReference>